<keyword evidence="2" id="KW-1185">Reference proteome</keyword>
<name>A0ABQ9CZV4_9PASS</name>
<sequence>MFTSMCCLHRAKETRNNEAAHVEQKEHQLSHTFLVKLPKLYIYHIILPGDCFVSGDFTLKSTKSGKRITYGEWREYCHKWMDENQEEAEPMGIEIDSGLETHKV</sequence>
<gene>
    <name evidence="1" type="ORF">WISP_96340</name>
</gene>
<dbReference type="EMBL" id="WHWB01034241">
    <property type="protein sequence ID" value="KAJ7412456.1"/>
    <property type="molecule type" value="Genomic_DNA"/>
</dbReference>
<evidence type="ECO:0000313" key="2">
    <source>
        <dbReference type="Proteomes" id="UP001145742"/>
    </source>
</evidence>
<comment type="caution">
    <text evidence="1">The sequence shown here is derived from an EMBL/GenBank/DDBJ whole genome shotgun (WGS) entry which is preliminary data.</text>
</comment>
<evidence type="ECO:0000313" key="1">
    <source>
        <dbReference type="EMBL" id="KAJ7412456.1"/>
    </source>
</evidence>
<protein>
    <submittedName>
        <fullName evidence="1">Uncharacterized protein</fullName>
    </submittedName>
</protein>
<organism evidence="1 2">
    <name type="scientific">Willisornis vidua</name>
    <name type="common">Xingu scale-backed antbird</name>
    <dbReference type="NCBI Taxonomy" id="1566151"/>
    <lineage>
        <taxon>Eukaryota</taxon>
        <taxon>Metazoa</taxon>
        <taxon>Chordata</taxon>
        <taxon>Craniata</taxon>
        <taxon>Vertebrata</taxon>
        <taxon>Euteleostomi</taxon>
        <taxon>Archelosauria</taxon>
        <taxon>Archosauria</taxon>
        <taxon>Dinosauria</taxon>
        <taxon>Saurischia</taxon>
        <taxon>Theropoda</taxon>
        <taxon>Coelurosauria</taxon>
        <taxon>Aves</taxon>
        <taxon>Neognathae</taxon>
        <taxon>Neoaves</taxon>
        <taxon>Telluraves</taxon>
        <taxon>Australaves</taxon>
        <taxon>Passeriformes</taxon>
        <taxon>Thamnophilidae</taxon>
        <taxon>Willisornis</taxon>
    </lineage>
</organism>
<dbReference type="Proteomes" id="UP001145742">
    <property type="component" value="Unassembled WGS sequence"/>
</dbReference>
<reference evidence="1" key="1">
    <citation type="submission" date="2019-10" db="EMBL/GenBank/DDBJ databases">
        <authorList>
            <person name="Soares A.E.R."/>
            <person name="Aleixo A."/>
            <person name="Schneider P."/>
            <person name="Miyaki C.Y."/>
            <person name="Schneider M.P."/>
            <person name="Mello C."/>
            <person name="Vasconcelos A.T.R."/>
        </authorList>
    </citation>
    <scope>NUCLEOTIDE SEQUENCE</scope>
    <source>
        <tissue evidence="1">Muscle</tissue>
    </source>
</reference>
<proteinExistence type="predicted"/>
<accession>A0ABQ9CZV4</accession>